<gene>
    <name evidence="3" type="ORF">HN018_14250</name>
</gene>
<keyword evidence="2" id="KW-0812">Transmembrane</keyword>
<evidence type="ECO:0000256" key="2">
    <source>
        <dbReference type="SAM" id="Phobius"/>
    </source>
</evidence>
<evidence type="ECO:0000313" key="4">
    <source>
        <dbReference type="Proteomes" id="UP000500767"/>
    </source>
</evidence>
<organism evidence="3 4">
    <name type="scientific">Lichenicola cladoniae</name>
    <dbReference type="NCBI Taxonomy" id="1484109"/>
    <lineage>
        <taxon>Bacteria</taxon>
        <taxon>Pseudomonadati</taxon>
        <taxon>Pseudomonadota</taxon>
        <taxon>Alphaproteobacteria</taxon>
        <taxon>Acetobacterales</taxon>
        <taxon>Acetobacteraceae</taxon>
        <taxon>Lichenicola</taxon>
    </lineage>
</organism>
<dbReference type="KEGG" id="lck:HN018_14250"/>
<accession>A0A6M8HRW3</accession>
<proteinExistence type="predicted"/>
<dbReference type="InterPro" id="IPR012683">
    <property type="entry name" value="CHP02302_TM"/>
</dbReference>
<protein>
    <submittedName>
        <fullName evidence="3">DUF4175 family protein</fullName>
    </submittedName>
</protein>
<feature type="region of interest" description="Disordered" evidence="1">
    <location>
        <begin position="756"/>
        <end position="906"/>
    </location>
</feature>
<name>A0A6M8HRW3_9PROT</name>
<dbReference type="Pfam" id="PF13779">
    <property type="entry name" value="DUF4175"/>
    <property type="match status" value="1"/>
</dbReference>
<feature type="compositionally biased region" description="Polar residues" evidence="1">
    <location>
        <begin position="783"/>
        <end position="799"/>
    </location>
</feature>
<keyword evidence="2" id="KW-1133">Transmembrane helix</keyword>
<dbReference type="Proteomes" id="UP000500767">
    <property type="component" value="Chromosome"/>
</dbReference>
<feature type="transmembrane region" description="Helical" evidence="2">
    <location>
        <begin position="149"/>
        <end position="167"/>
    </location>
</feature>
<feature type="region of interest" description="Disordered" evidence="1">
    <location>
        <begin position="684"/>
        <end position="732"/>
    </location>
</feature>
<keyword evidence="4" id="KW-1185">Reference proteome</keyword>
<feature type="compositionally biased region" description="Pro residues" evidence="1">
    <location>
        <begin position="691"/>
        <end position="703"/>
    </location>
</feature>
<feature type="compositionally biased region" description="Low complexity" evidence="1">
    <location>
        <begin position="704"/>
        <end position="716"/>
    </location>
</feature>
<keyword evidence="2" id="KW-0472">Membrane</keyword>
<evidence type="ECO:0000313" key="3">
    <source>
        <dbReference type="EMBL" id="QKE91050.1"/>
    </source>
</evidence>
<dbReference type="AlphaFoldDB" id="A0A6M8HRW3"/>
<feature type="region of interest" description="Disordered" evidence="1">
    <location>
        <begin position="607"/>
        <end position="631"/>
    </location>
</feature>
<evidence type="ECO:0000256" key="1">
    <source>
        <dbReference type="SAM" id="MobiDB-lite"/>
    </source>
</evidence>
<reference evidence="3 4" key="1">
    <citation type="journal article" date="2014" name="World J. Microbiol. Biotechnol.">
        <title>Biodiversity and physiological characteristics of Antarctic and Arctic lichens-associated bacteria.</title>
        <authorList>
            <person name="Lee Y.M."/>
            <person name="Kim E.H."/>
            <person name="Lee H.K."/>
            <person name="Hong S.G."/>
        </authorList>
    </citation>
    <scope>NUCLEOTIDE SEQUENCE [LARGE SCALE GENOMIC DNA]</scope>
    <source>
        <strain evidence="3 4">PAMC 26569</strain>
    </source>
</reference>
<dbReference type="RefSeq" id="WP_171833427.1">
    <property type="nucleotide sequence ID" value="NZ_CP053708.1"/>
</dbReference>
<feature type="transmembrane region" description="Helical" evidence="2">
    <location>
        <begin position="27"/>
        <end position="45"/>
    </location>
</feature>
<feature type="transmembrane region" description="Helical" evidence="2">
    <location>
        <begin position="51"/>
        <end position="70"/>
    </location>
</feature>
<dbReference type="EMBL" id="CP053708">
    <property type="protein sequence ID" value="QKE91050.1"/>
    <property type="molecule type" value="Genomic_DNA"/>
</dbReference>
<sequence length="906" mass="97051">MSQLPVLARARRQAGRVLWIEQIWPRLLPAIGVLIVVLIASLLTLPQRLPLWLHAALLLAIVACTGLLLYRRLVLLRAPGLRRRDDRIERASGLAHRPLLALGDQPAFDHAGNDATSRIWQAHLHRTEAGLSRLTAGPPRLGLRRHDRYRLGLPLLGVLVVCLLLAGREAPMRIASGFWPGLDIPLGPRPALQAWITPPDYAGGAPIFLTDPHGRYDVPAGATLMLSLTGLASRPRVSMQGTGPVRFVRLSPTSWTLGQPLTGSTVVSVRGAGYRLADWTITVQPILAPVVSWASPPGPATNEPWQTKLPWSVSHRYGVQTLMAELRLTKPGRRDQPERVVRVPIPMPGSTKSAKGVALPDLSADPWAGEPVTARLLATDASGQTGRSADAAFTLPARPFRNPLARAVLDVRRRLALGREQPAEAADDLQALGDTPGAFAQDSSLFLNLSADASLLRLQPASPAATDEGVSRLWELALALEDGLHNDRDGARAALDVRAAQDGLSAQLEHMRQLGDRGQSDPEQAKLRARIDALTAAIAHRMQALAAQAQREHTALPPMPDQKMLGGQDLARMLQQMRDAAAAGHPQEAMQMLSRMQAMLEHMRAATPRDLESARQQAQAQQQAKEQMEAVQDLVQRQTALLDHAQSRQNQADAAEQARAGTQQDGEDAVDPATRDLMRQLGIPEASLPPRRAPPQAGSPPGSPQQSPSQGTPQAGATGPDQQSSQKSDGHAQHVLRRALGELSTEFKSLTGKAAAGLNDASKAMDRARDALSAGQDAPAVTAQMQALASLQKGAQQMRSAMSGSGSGGGSGMALLPGDGQSGSGTGSEPGQDEASGAEQDGKKDPLGRHLASGHAGMDDGSDTHVPDATETGRSREIERELRRRDSDRTRPQPELDYLDRLLKPF</sequence>
<feature type="region of interest" description="Disordered" evidence="1">
    <location>
        <begin position="645"/>
        <end position="670"/>
    </location>
</feature>
<feature type="compositionally biased region" description="Low complexity" evidence="1">
    <location>
        <begin position="614"/>
        <end position="631"/>
    </location>
</feature>
<feature type="compositionally biased region" description="Basic and acidic residues" evidence="1">
    <location>
        <begin position="862"/>
        <end position="906"/>
    </location>
</feature>